<evidence type="ECO:0000256" key="2">
    <source>
        <dbReference type="SAM" id="Phobius"/>
    </source>
</evidence>
<feature type="compositionally biased region" description="Polar residues" evidence="1">
    <location>
        <begin position="355"/>
        <end position="368"/>
    </location>
</feature>
<reference evidence="3" key="2">
    <citation type="submission" date="2022-07" db="EMBL/GenBank/DDBJ databases">
        <authorList>
            <person name="Goncalves M.F.M."/>
            <person name="Hilario S."/>
            <person name="Van De Peer Y."/>
            <person name="Esteves A.C."/>
            <person name="Alves A."/>
        </authorList>
    </citation>
    <scope>NUCLEOTIDE SEQUENCE</scope>
    <source>
        <strain evidence="3">MUM 19.33</strain>
    </source>
</reference>
<protein>
    <submittedName>
        <fullName evidence="3">Uncharacterized protein</fullName>
    </submittedName>
</protein>
<keyword evidence="4" id="KW-1185">Reference proteome</keyword>
<reference evidence="3" key="1">
    <citation type="journal article" date="2021" name="J Fungi (Basel)">
        <title>Genomic and Metabolomic Analyses of the Marine Fungus Emericellopsis cladophorae: Insights into Saltwater Adaptability Mechanisms and Its Biosynthetic Potential.</title>
        <authorList>
            <person name="Goncalves M.F.M."/>
            <person name="Hilario S."/>
            <person name="Van de Peer Y."/>
            <person name="Esteves A.C."/>
            <person name="Alves A."/>
        </authorList>
    </citation>
    <scope>NUCLEOTIDE SEQUENCE</scope>
    <source>
        <strain evidence="3">MUM 19.33</strain>
    </source>
</reference>
<feature type="transmembrane region" description="Helical" evidence="2">
    <location>
        <begin position="244"/>
        <end position="266"/>
    </location>
</feature>
<comment type="caution">
    <text evidence="3">The sequence shown here is derived from an EMBL/GenBank/DDBJ whole genome shotgun (WGS) entry which is preliminary data.</text>
</comment>
<dbReference type="AlphaFoldDB" id="A0A9P9XYS1"/>
<organism evidence="3 4">
    <name type="scientific">Emericellopsis cladophorae</name>
    <dbReference type="NCBI Taxonomy" id="2686198"/>
    <lineage>
        <taxon>Eukaryota</taxon>
        <taxon>Fungi</taxon>
        <taxon>Dikarya</taxon>
        <taxon>Ascomycota</taxon>
        <taxon>Pezizomycotina</taxon>
        <taxon>Sordariomycetes</taxon>
        <taxon>Hypocreomycetidae</taxon>
        <taxon>Hypocreales</taxon>
        <taxon>Bionectriaceae</taxon>
        <taxon>Emericellopsis</taxon>
    </lineage>
</organism>
<evidence type="ECO:0000313" key="3">
    <source>
        <dbReference type="EMBL" id="KAI6780369.1"/>
    </source>
</evidence>
<dbReference type="EMBL" id="JAGIXG020000033">
    <property type="protein sequence ID" value="KAI6780369.1"/>
    <property type="molecule type" value="Genomic_DNA"/>
</dbReference>
<feature type="compositionally biased region" description="Low complexity" evidence="1">
    <location>
        <begin position="322"/>
        <end position="345"/>
    </location>
</feature>
<keyword evidence="2" id="KW-0472">Membrane</keyword>
<feature type="compositionally biased region" description="Polar residues" evidence="1">
    <location>
        <begin position="375"/>
        <end position="389"/>
    </location>
</feature>
<dbReference type="GeneID" id="75833694"/>
<dbReference type="Proteomes" id="UP001055219">
    <property type="component" value="Unassembled WGS sequence"/>
</dbReference>
<dbReference type="RefSeq" id="XP_051361225.1">
    <property type="nucleotide sequence ID" value="XM_051507500.1"/>
</dbReference>
<name>A0A9P9XYS1_9HYPO</name>
<evidence type="ECO:0000313" key="4">
    <source>
        <dbReference type="Proteomes" id="UP001055219"/>
    </source>
</evidence>
<feature type="region of interest" description="Disordered" evidence="1">
    <location>
        <begin position="285"/>
        <end position="413"/>
    </location>
</feature>
<accession>A0A9P9XYS1</accession>
<feature type="compositionally biased region" description="Basic and acidic residues" evidence="1">
    <location>
        <begin position="397"/>
        <end position="413"/>
    </location>
</feature>
<evidence type="ECO:0000256" key="1">
    <source>
        <dbReference type="SAM" id="MobiDB-lite"/>
    </source>
</evidence>
<feature type="compositionally biased region" description="Acidic residues" evidence="1">
    <location>
        <begin position="214"/>
        <end position="237"/>
    </location>
</feature>
<gene>
    <name evidence="3" type="ORF">J7T54_007218</name>
</gene>
<feature type="compositionally biased region" description="Pro residues" evidence="1">
    <location>
        <begin position="291"/>
        <end position="303"/>
    </location>
</feature>
<dbReference type="OrthoDB" id="5347452at2759"/>
<sequence length="413" mass="42722">MISRTGLGVAIATAFAALPSKAWKVDLPHATRSVDLPGDGWTPRPTAPPGGLRPLIKRQINSADDEDGTTVLLAPDNTCGFISALPGALYACSPTYSCVFFTAATFTGNVACCDDFQCGARLTCIDYDSYYSSSACDDGCRVDAFTVKCVDISTAQSASTAYSGQTGRQFSPLPLDDPESSLTLETESDIPGAPAPAGPSSTVGGGKDNSKDNNDDDDDNDDNDDNNNDDNNDDDDNGTPVGPIVGGVVGGLGAIALGGLGLWLFFRNKKKKQAAAAANASAVTSPTMANAPPPHQGPSPGKPLQPYQQPTYFDAGGGGAMGASYSYAPHQQQQPHHQHPGGFHPMGNTPPPNSASPTMSYHDGSSPSAVYPSGFTISPQATDNRSSMANPGVVHEAPSRPEDTQRGGVHEMA</sequence>
<feature type="region of interest" description="Disordered" evidence="1">
    <location>
        <begin position="161"/>
        <end position="242"/>
    </location>
</feature>
<keyword evidence="2" id="KW-1133">Transmembrane helix</keyword>
<keyword evidence="2" id="KW-0812">Transmembrane</keyword>
<proteinExistence type="predicted"/>